<proteinExistence type="predicted"/>
<evidence type="ECO:0000313" key="2">
    <source>
        <dbReference type="Proteomes" id="UP000789375"/>
    </source>
</evidence>
<evidence type="ECO:0000313" key="1">
    <source>
        <dbReference type="EMBL" id="CAG8724924.1"/>
    </source>
</evidence>
<dbReference type="AlphaFoldDB" id="A0A9N9I7D9"/>
<gene>
    <name evidence="1" type="ORF">FMOSSE_LOCUS15264</name>
</gene>
<sequence length="210" mass="24355">MASSVIPLTFEDLNEFSAERYNNLLKSKIELGLRLIHKHISLKEDKAMIEKYTEFNNNPALITSAGFVDEKTYPASWLLNENETLTVFEYSRDLHVKRTLDKIIKDPLPFRNICQLIKQYHFEFLLAPCIHARDSLVHFDENKHFIEKTYSDLLASVIQSGERKPGSSYISTLWGAPITYGCQPSSYCWYNPERKKHEAHSKHDGIIDCE</sequence>
<protein>
    <submittedName>
        <fullName evidence="1">4873_t:CDS:1</fullName>
    </submittedName>
</protein>
<accession>A0A9N9I7D9</accession>
<dbReference type="Proteomes" id="UP000789375">
    <property type="component" value="Unassembled WGS sequence"/>
</dbReference>
<comment type="caution">
    <text evidence="1">The sequence shown here is derived from an EMBL/GenBank/DDBJ whole genome shotgun (WGS) entry which is preliminary data.</text>
</comment>
<keyword evidence="2" id="KW-1185">Reference proteome</keyword>
<name>A0A9N9I7D9_FUNMO</name>
<reference evidence="1" key="1">
    <citation type="submission" date="2021-06" db="EMBL/GenBank/DDBJ databases">
        <authorList>
            <person name="Kallberg Y."/>
            <person name="Tangrot J."/>
            <person name="Rosling A."/>
        </authorList>
    </citation>
    <scope>NUCLEOTIDE SEQUENCE</scope>
    <source>
        <strain evidence="1">87-6 pot B 2015</strain>
    </source>
</reference>
<organism evidence="1 2">
    <name type="scientific">Funneliformis mosseae</name>
    <name type="common">Endomycorrhizal fungus</name>
    <name type="synonym">Glomus mosseae</name>
    <dbReference type="NCBI Taxonomy" id="27381"/>
    <lineage>
        <taxon>Eukaryota</taxon>
        <taxon>Fungi</taxon>
        <taxon>Fungi incertae sedis</taxon>
        <taxon>Mucoromycota</taxon>
        <taxon>Glomeromycotina</taxon>
        <taxon>Glomeromycetes</taxon>
        <taxon>Glomerales</taxon>
        <taxon>Glomeraceae</taxon>
        <taxon>Funneliformis</taxon>
    </lineage>
</organism>
<dbReference type="EMBL" id="CAJVPP010014697">
    <property type="protein sequence ID" value="CAG8724924.1"/>
    <property type="molecule type" value="Genomic_DNA"/>
</dbReference>
<feature type="non-terminal residue" evidence="1">
    <location>
        <position position="210"/>
    </location>
</feature>